<keyword evidence="4 8" id="KW-0812">Transmembrane</keyword>
<dbReference type="HAMAP" id="MF_01148">
    <property type="entry name" value="Lnt"/>
    <property type="match status" value="1"/>
</dbReference>
<dbReference type="NCBIfam" id="TIGR00546">
    <property type="entry name" value="lnt"/>
    <property type="match status" value="1"/>
</dbReference>
<name>H5TT86_GORO1</name>
<feature type="transmembrane region" description="Helical" evidence="8">
    <location>
        <begin position="133"/>
        <end position="155"/>
    </location>
</feature>
<evidence type="ECO:0000256" key="5">
    <source>
        <dbReference type="ARBA" id="ARBA00022989"/>
    </source>
</evidence>
<keyword evidence="6 8" id="KW-0472">Membrane</keyword>
<sequence length="595" mass="62561">MSDTVNDSDTADNADKRGDAGRSPVAVDESTTTLDAPSDGPHSDRRWSTVTGSRWLPLLLRAGLALLAGVAMWSAFPPRNWWFMAVISMGMLFLALAGPIRARAGALIGFVFGLAFFIPLLPWIGVYVGPLPWIALSIVLAVYSALFGVCAVLTMRLPCPPVWFALSWVTLEALRSSFPFGGFPWGRAAFSQVDGPLLPLASVLGAPGVSAAIALLGGAVAWLVVVLGSRVICGDTGSVARPAAIAVVLALVGPIAAIALTPDTLDRNVASSSVQVAAIQGNVPRLGLDFNAQRRAVLDNHVRETMRLADAVRAGSAEQPDVVAWPENASDISPLTNADAAQEITDASISVGAPILVGTLMMNSDGRPTNTVLVWDGAHGPVARYDKHIVQPFGEYLPWRPFFSMFSSYASMAGNFRPGTGSSVVRVPGRSGEVTVGVSTCWEIAFDRSAKAAVDDGARILYVPTNNATFGKTDMTYQQLAMSQFRAVEHGRAVVVAATSGVSAIIEPDGSISRESGVFTPAVLADRLPLHSAKTVATVLGAWPRWIIVVVTVGGLLVVLARRYRFTLGPRGAGVGATPAAKGDARESEERGDNG</sequence>
<accession>H5TT86</accession>
<feature type="transmembrane region" description="Helical" evidence="8">
    <location>
        <begin position="203"/>
        <end position="227"/>
    </location>
</feature>
<dbReference type="CDD" id="cd07571">
    <property type="entry name" value="ALP_N-acyl_transferase"/>
    <property type="match status" value="1"/>
</dbReference>
<keyword evidence="7 8" id="KW-0012">Acyltransferase</keyword>
<dbReference type="InterPro" id="IPR045378">
    <property type="entry name" value="LNT_N"/>
</dbReference>
<comment type="pathway">
    <text evidence="8">Protein modification; lipoprotein biosynthesis (N-acyl transfer).</text>
</comment>
<dbReference type="AlphaFoldDB" id="H5TT86"/>
<feature type="transmembrane region" description="Helical" evidence="8">
    <location>
        <begin position="107"/>
        <end position="127"/>
    </location>
</feature>
<keyword evidence="12" id="KW-1185">Reference proteome</keyword>
<dbReference type="PROSITE" id="PS50263">
    <property type="entry name" value="CN_HYDROLASE"/>
    <property type="match status" value="1"/>
</dbReference>
<feature type="region of interest" description="Disordered" evidence="9">
    <location>
        <begin position="1"/>
        <end position="48"/>
    </location>
</feature>
<dbReference type="GO" id="GO:0016410">
    <property type="term" value="F:N-acyltransferase activity"/>
    <property type="evidence" value="ECO:0007669"/>
    <property type="project" value="UniProtKB-UniRule"/>
</dbReference>
<evidence type="ECO:0000313" key="11">
    <source>
        <dbReference type="EMBL" id="GAB36694.1"/>
    </source>
</evidence>
<feature type="domain" description="CN hydrolase" evidence="10">
    <location>
        <begin position="274"/>
        <end position="530"/>
    </location>
</feature>
<evidence type="ECO:0000256" key="4">
    <source>
        <dbReference type="ARBA" id="ARBA00022692"/>
    </source>
</evidence>
<feature type="transmembrane region" description="Helical" evidence="8">
    <location>
        <begin position="239"/>
        <end position="260"/>
    </location>
</feature>
<dbReference type="Pfam" id="PF20154">
    <property type="entry name" value="LNT_N"/>
    <property type="match status" value="1"/>
</dbReference>
<dbReference type="InterPro" id="IPR004563">
    <property type="entry name" value="Apolipo_AcylTrfase"/>
</dbReference>
<dbReference type="UniPathway" id="UPA00666"/>
<feature type="transmembrane region" description="Helical" evidence="8">
    <location>
        <begin position="162"/>
        <end position="183"/>
    </location>
</feature>
<dbReference type="PANTHER" id="PTHR38686">
    <property type="entry name" value="APOLIPOPROTEIN N-ACYLTRANSFERASE"/>
    <property type="match status" value="1"/>
</dbReference>
<feature type="transmembrane region" description="Helical" evidence="8">
    <location>
        <begin position="543"/>
        <end position="561"/>
    </location>
</feature>
<dbReference type="EC" id="2.3.1.269" evidence="8"/>
<evidence type="ECO:0000259" key="10">
    <source>
        <dbReference type="PROSITE" id="PS50263"/>
    </source>
</evidence>
<dbReference type="EMBL" id="BAFB01000234">
    <property type="protein sequence ID" value="GAB36694.1"/>
    <property type="molecule type" value="Genomic_DNA"/>
</dbReference>
<feature type="region of interest" description="Disordered" evidence="9">
    <location>
        <begin position="574"/>
        <end position="595"/>
    </location>
</feature>
<evidence type="ECO:0000256" key="1">
    <source>
        <dbReference type="ARBA" id="ARBA00004651"/>
    </source>
</evidence>
<keyword evidence="3 8" id="KW-0808">Transferase</keyword>
<comment type="similarity">
    <text evidence="8">Belongs to the CN hydrolase family. Apolipoprotein N-acyltransferase subfamily.</text>
</comment>
<dbReference type="Proteomes" id="UP000005038">
    <property type="component" value="Unassembled WGS sequence"/>
</dbReference>
<protein>
    <recommendedName>
        <fullName evidence="8">Apolipoprotein N-acyltransferase</fullName>
        <shortName evidence="8">ALP N-acyltransferase</shortName>
        <ecNumber evidence="8">2.3.1.269</ecNumber>
    </recommendedName>
</protein>
<evidence type="ECO:0000256" key="6">
    <source>
        <dbReference type="ARBA" id="ARBA00023136"/>
    </source>
</evidence>
<evidence type="ECO:0000313" key="12">
    <source>
        <dbReference type="Proteomes" id="UP000005038"/>
    </source>
</evidence>
<feature type="transmembrane region" description="Helical" evidence="8">
    <location>
        <begin position="81"/>
        <end position="100"/>
    </location>
</feature>
<dbReference type="PANTHER" id="PTHR38686:SF1">
    <property type="entry name" value="APOLIPOPROTEIN N-ACYLTRANSFERASE"/>
    <property type="match status" value="1"/>
</dbReference>
<evidence type="ECO:0000256" key="3">
    <source>
        <dbReference type="ARBA" id="ARBA00022679"/>
    </source>
</evidence>
<comment type="function">
    <text evidence="8">Catalyzes the phospholipid dependent N-acylation of the N-terminal cysteine of apolipoprotein, the last step in lipoprotein maturation.</text>
</comment>
<dbReference type="GO" id="GO:0042158">
    <property type="term" value="P:lipoprotein biosynthetic process"/>
    <property type="evidence" value="ECO:0007669"/>
    <property type="project" value="UniProtKB-UniRule"/>
</dbReference>
<proteinExistence type="inferred from homology"/>
<dbReference type="STRING" id="1108044.GOOTI_234_00030"/>
<comment type="subcellular location">
    <subcellularLocation>
        <location evidence="1 8">Cell membrane</location>
        <topology evidence="1 8">Multi-pass membrane protein</topology>
    </subcellularLocation>
</comment>
<reference evidence="11" key="1">
    <citation type="submission" date="2012-02" db="EMBL/GenBank/DDBJ databases">
        <title>Whole genome shotgun sequence of Gordonia otitidis NBRC 100426.</title>
        <authorList>
            <person name="Yoshida I."/>
            <person name="Hosoyama A."/>
            <person name="Tsuchikane K."/>
            <person name="Katsumata H."/>
            <person name="Yamazaki S."/>
            <person name="Fujita N."/>
        </authorList>
    </citation>
    <scope>NUCLEOTIDE SEQUENCE [LARGE SCALE GENOMIC DNA]</scope>
    <source>
        <strain evidence="11">NBRC 100426</strain>
    </source>
</reference>
<dbReference type="SUPFAM" id="SSF56317">
    <property type="entry name" value="Carbon-nitrogen hydrolase"/>
    <property type="match status" value="1"/>
</dbReference>
<dbReference type="InterPro" id="IPR003010">
    <property type="entry name" value="C-N_Hydrolase"/>
</dbReference>
<keyword evidence="2 8" id="KW-1003">Cell membrane</keyword>
<comment type="caution">
    <text evidence="11">The sequence shown here is derived from an EMBL/GenBank/DDBJ whole genome shotgun (WGS) entry which is preliminary data.</text>
</comment>
<evidence type="ECO:0000256" key="9">
    <source>
        <dbReference type="SAM" id="MobiDB-lite"/>
    </source>
</evidence>
<evidence type="ECO:0000256" key="2">
    <source>
        <dbReference type="ARBA" id="ARBA00022475"/>
    </source>
</evidence>
<gene>
    <name evidence="8 11" type="primary">lnt</name>
    <name evidence="11" type="ORF">GOOTI_234_00030</name>
</gene>
<comment type="catalytic activity">
    <reaction evidence="8">
        <text>N-terminal S-1,2-diacyl-sn-glyceryl-L-cysteinyl-[lipoprotein] + a glycerophospholipid = N-acyl-S-1,2-diacyl-sn-glyceryl-L-cysteinyl-[lipoprotein] + a 2-acyl-sn-glycero-3-phospholipid + H(+)</text>
        <dbReference type="Rhea" id="RHEA:48228"/>
        <dbReference type="Rhea" id="RHEA-COMP:14681"/>
        <dbReference type="Rhea" id="RHEA-COMP:14684"/>
        <dbReference type="ChEBI" id="CHEBI:15378"/>
        <dbReference type="ChEBI" id="CHEBI:136912"/>
        <dbReference type="ChEBI" id="CHEBI:140656"/>
        <dbReference type="ChEBI" id="CHEBI:140657"/>
        <dbReference type="ChEBI" id="CHEBI:140660"/>
        <dbReference type="EC" id="2.3.1.269"/>
    </reaction>
</comment>
<evidence type="ECO:0000256" key="8">
    <source>
        <dbReference type="HAMAP-Rule" id="MF_01148"/>
    </source>
</evidence>
<feature type="transmembrane region" description="Helical" evidence="8">
    <location>
        <begin position="55"/>
        <end position="75"/>
    </location>
</feature>
<organism evidence="11 12">
    <name type="scientific">Gordonia otitidis (strain DSM 44809 / CCUG 52243 / JCM 12355 / NBRC 100426 / IFM 10032)</name>
    <dbReference type="NCBI Taxonomy" id="1108044"/>
    <lineage>
        <taxon>Bacteria</taxon>
        <taxon>Bacillati</taxon>
        <taxon>Actinomycetota</taxon>
        <taxon>Actinomycetes</taxon>
        <taxon>Mycobacteriales</taxon>
        <taxon>Gordoniaceae</taxon>
        <taxon>Gordonia</taxon>
    </lineage>
</organism>
<keyword evidence="5 8" id="KW-1133">Transmembrane helix</keyword>
<feature type="compositionally biased region" description="Basic and acidic residues" evidence="9">
    <location>
        <begin position="583"/>
        <end position="595"/>
    </location>
</feature>
<dbReference type="GO" id="GO:0005886">
    <property type="term" value="C:plasma membrane"/>
    <property type="evidence" value="ECO:0007669"/>
    <property type="project" value="UniProtKB-SubCell"/>
</dbReference>
<evidence type="ECO:0000256" key="7">
    <source>
        <dbReference type="ARBA" id="ARBA00023315"/>
    </source>
</evidence>
<dbReference type="Gene3D" id="3.60.110.10">
    <property type="entry name" value="Carbon-nitrogen hydrolase"/>
    <property type="match status" value="1"/>
</dbReference>
<dbReference type="Pfam" id="PF00795">
    <property type="entry name" value="CN_hydrolase"/>
    <property type="match status" value="1"/>
</dbReference>
<dbReference type="InterPro" id="IPR036526">
    <property type="entry name" value="C-N_Hydrolase_sf"/>
</dbReference>